<feature type="transmembrane region" description="Helical" evidence="1">
    <location>
        <begin position="6"/>
        <end position="22"/>
    </location>
</feature>
<dbReference type="AlphaFoldDB" id="A0A3S5ECU6"/>
<keyword evidence="1" id="KW-1133">Transmembrane helix</keyword>
<dbReference type="PANTHER" id="PTHR35804">
    <property type="entry name" value="LYSINE EXPORTER LYSO"/>
    <property type="match status" value="1"/>
</dbReference>
<name>A0A3S5ECU6_AGGAP</name>
<dbReference type="GeneID" id="49635946"/>
<dbReference type="PANTHER" id="PTHR35804:SF1">
    <property type="entry name" value="LYSINE EXPORTER LYSO"/>
    <property type="match status" value="1"/>
</dbReference>
<dbReference type="Pfam" id="PF03956">
    <property type="entry name" value="Lys_export"/>
    <property type="match status" value="1"/>
</dbReference>
<organism evidence="2 3">
    <name type="scientific">Aggregatibacter aphrophilus ATCC 33389</name>
    <dbReference type="NCBI Taxonomy" id="985008"/>
    <lineage>
        <taxon>Bacteria</taxon>
        <taxon>Pseudomonadati</taxon>
        <taxon>Pseudomonadota</taxon>
        <taxon>Gammaproteobacteria</taxon>
        <taxon>Pasteurellales</taxon>
        <taxon>Pasteurellaceae</taxon>
        <taxon>Aggregatibacter</taxon>
    </lineage>
</organism>
<dbReference type="GO" id="GO:0005886">
    <property type="term" value="C:plasma membrane"/>
    <property type="evidence" value="ECO:0007669"/>
    <property type="project" value="TreeGrafter"/>
</dbReference>
<evidence type="ECO:0000313" key="3">
    <source>
        <dbReference type="Proteomes" id="UP000272690"/>
    </source>
</evidence>
<dbReference type="EMBL" id="LR134327">
    <property type="protein sequence ID" value="VEF43578.1"/>
    <property type="molecule type" value="Genomic_DNA"/>
</dbReference>
<dbReference type="RefSeq" id="WP_005703124.1">
    <property type="nucleotide sequence ID" value="NZ_AEWB02000006.1"/>
</dbReference>
<dbReference type="InterPro" id="IPR005642">
    <property type="entry name" value="LysO"/>
</dbReference>
<evidence type="ECO:0000256" key="1">
    <source>
        <dbReference type="SAM" id="Phobius"/>
    </source>
</evidence>
<reference evidence="2 3" key="1">
    <citation type="submission" date="2018-12" db="EMBL/GenBank/DDBJ databases">
        <authorList>
            <consortium name="Pathogen Informatics"/>
        </authorList>
    </citation>
    <scope>NUCLEOTIDE SEQUENCE [LARGE SCALE GENOMIC DNA]</scope>
    <source>
        <strain evidence="2 3">NCTC5906</strain>
    </source>
</reference>
<feature type="transmembrane region" description="Helical" evidence="1">
    <location>
        <begin position="61"/>
        <end position="83"/>
    </location>
</feature>
<gene>
    <name evidence="2" type="ORF">NCTC5906_01538</name>
</gene>
<keyword evidence="1" id="KW-0812">Transmembrane</keyword>
<feature type="transmembrane region" description="Helical" evidence="1">
    <location>
        <begin position="29"/>
        <end position="49"/>
    </location>
</feature>
<feature type="transmembrane region" description="Helical" evidence="1">
    <location>
        <begin position="172"/>
        <end position="193"/>
    </location>
</feature>
<sequence>MLESLLIILVPMLVGYAFKIKNTKILQQFGKITMLLLYMILFIMGMSLGQLDNLAQQLPQIGVYALTFIVFIQGLTFLGLFIYDKLSPLPLTKTTEKMPSRWRTVLDSLKLCLVVIVGFFIGLWGKGWVSLPFGSSTYVLVVLIFCVGIQLRNNGISIRSVFFNQRGMITGAIFVLTSLLGGIIGAQVLNVPIVQGLAVSSGLGWYSLSSVTLNNAWGPIWGSIAFFNDLSRELISLFIVPLFMQHYRSTAIGYTGATAIDCTLPIIQKAGGVEVLPLAFSFGFITNIAPPILLVFFTSVPL</sequence>
<feature type="transmembrane region" description="Helical" evidence="1">
    <location>
        <begin position="275"/>
        <end position="297"/>
    </location>
</feature>
<dbReference type="OrthoDB" id="5451742at2"/>
<feature type="transmembrane region" description="Helical" evidence="1">
    <location>
        <begin position="104"/>
        <end position="125"/>
    </location>
</feature>
<protein>
    <submittedName>
        <fullName evidence="2">Membrane protein of uncharacterized function (DUF340)</fullName>
    </submittedName>
</protein>
<accession>A0A3S5ECU6</accession>
<evidence type="ECO:0000313" key="2">
    <source>
        <dbReference type="EMBL" id="VEF43578.1"/>
    </source>
</evidence>
<dbReference type="Proteomes" id="UP000272690">
    <property type="component" value="Chromosome"/>
</dbReference>
<keyword evidence="1" id="KW-0472">Membrane</keyword>
<feature type="transmembrane region" description="Helical" evidence="1">
    <location>
        <begin position="131"/>
        <end position="151"/>
    </location>
</feature>
<dbReference type="GO" id="GO:0015661">
    <property type="term" value="F:L-lysine efflux transmembrane transporter activity"/>
    <property type="evidence" value="ECO:0007669"/>
    <property type="project" value="InterPro"/>
</dbReference>
<proteinExistence type="predicted"/>